<feature type="non-terminal residue" evidence="1">
    <location>
        <position position="1"/>
    </location>
</feature>
<evidence type="ECO:0000313" key="1">
    <source>
        <dbReference type="EMBL" id="CAD1480617.1"/>
    </source>
</evidence>
<comment type="caution">
    <text evidence="1">The sequence shown here is derived from an EMBL/GenBank/DDBJ whole genome shotgun (WGS) entry which is preliminary data.</text>
</comment>
<keyword evidence="2" id="KW-1185">Reference proteome</keyword>
<gene>
    <name evidence="1" type="ORF">MHI_LOCUS950909</name>
</gene>
<protein>
    <submittedName>
        <fullName evidence="1">Uncharacterized protein</fullName>
    </submittedName>
</protein>
<dbReference type="Proteomes" id="UP000752696">
    <property type="component" value="Unassembled WGS sequence"/>
</dbReference>
<evidence type="ECO:0000313" key="2">
    <source>
        <dbReference type="Proteomes" id="UP000752696"/>
    </source>
</evidence>
<reference evidence="1" key="1">
    <citation type="submission" date="2020-07" db="EMBL/GenBank/DDBJ databases">
        <authorList>
            <person name="Nazaruddin N."/>
        </authorList>
    </citation>
    <scope>NUCLEOTIDE SEQUENCE</scope>
</reference>
<dbReference type="EMBL" id="CAJDYZ010012326">
    <property type="protein sequence ID" value="CAD1480617.1"/>
    <property type="molecule type" value="Genomic_DNA"/>
</dbReference>
<accession>A0A6V7HJ34</accession>
<name>A0A6V7HJ34_9HYME</name>
<dbReference type="AlphaFoldDB" id="A0A6V7HJ34"/>
<sequence>TSSLALPPTTQWGSMEPLSRITKDARLQESHFDLSEEAAVPRFDTLTAKLGGPTLVQRT</sequence>
<organism evidence="1 2">
    <name type="scientific">Heterotrigona itama</name>
    <dbReference type="NCBI Taxonomy" id="395501"/>
    <lineage>
        <taxon>Eukaryota</taxon>
        <taxon>Metazoa</taxon>
        <taxon>Ecdysozoa</taxon>
        <taxon>Arthropoda</taxon>
        <taxon>Hexapoda</taxon>
        <taxon>Insecta</taxon>
        <taxon>Pterygota</taxon>
        <taxon>Neoptera</taxon>
        <taxon>Endopterygota</taxon>
        <taxon>Hymenoptera</taxon>
        <taxon>Apocrita</taxon>
        <taxon>Aculeata</taxon>
        <taxon>Apoidea</taxon>
        <taxon>Anthophila</taxon>
        <taxon>Apidae</taxon>
        <taxon>Heterotrigona</taxon>
    </lineage>
</organism>
<proteinExistence type="predicted"/>
<feature type="non-terminal residue" evidence="1">
    <location>
        <position position="59"/>
    </location>
</feature>